<evidence type="ECO:0000256" key="3">
    <source>
        <dbReference type="SAM" id="SignalP"/>
    </source>
</evidence>
<dbReference type="EMBL" id="JAKJXO020000022">
    <property type="protein sequence ID" value="KAL1591997.1"/>
    <property type="molecule type" value="Genomic_DNA"/>
</dbReference>
<keyword evidence="6" id="KW-1185">Reference proteome</keyword>
<dbReference type="Proteomes" id="UP001521785">
    <property type="component" value="Unassembled WGS sequence"/>
</dbReference>
<accession>A0ABR3QIL8</accession>
<evidence type="ECO:0000256" key="2">
    <source>
        <dbReference type="SAM" id="Phobius"/>
    </source>
</evidence>
<dbReference type="Pfam" id="PF24854">
    <property type="entry name" value="DUF7728"/>
    <property type="match status" value="1"/>
</dbReference>
<keyword evidence="3" id="KW-0732">Signal</keyword>
<name>A0ABR3QIL8_9PLEO</name>
<feature type="signal peptide" evidence="3">
    <location>
        <begin position="1"/>
        <end position="15"/>
    </location>
</feature>
<sequence>MRFVLGASLVAVASAYRDWSGIDTKWATHPDKTAAWYDEHADGRPPELAPAITTIAANKSSVVKLECVGCPFRVRKLHLEPEEWQEPPQDNSLLLNFTIDASSSRLLLNGRSIAPLAPMPFHINAFQVNANFSRDHMDKAVDYQLMDDSWNLGTKFGRFELQYEHTVVGTREPGKFWIQFDVTAILYTPELYAKNGSGYHELKREDQKLVQILLRETAEPHDLFMEEVQLVDRKDRAKPYKMECGRLAMARTVFKPLEWDHYGKIGTWSRAFYMLWSKTRDAFWDNFVFLPILVVLVPVIVLFRWMARKQREMAVPIEDDAEAALLDSEHEDAPPEYDDVSGCSNEDEKV</sequence>
<evidence type="ECO:0000256" key="1">
    <source>
        <dbReference type="SAM" id="MobiDB-lite"/>
    </source>
</evidence>
<evidence type="ECO:0000259" key="4">
    <source>
        <dbReference type="Pfam" id="PF24854"/>
    </source>
</evidence>
<evidence type="ECO:0000313" key="6">
    <source>
        <dbReference type="Proteomes" id="UP001521785"/>
    </source>
</evidence>
<organism evidence="5 6">
    <name type="scientific">Paraconiothyrium brasiliense</name>
    <dbReference type="NCBI Taxonomy" id="300254"/>
    <lineage>
        <taxon>Eukaryota</taxon>
        <taxon>Fungi</taxon>
        <taxon>Dikarya</taxon>
        <taxon>Ascomycota</taxon>
        <taxon>Pezizomycotina</taxon>
        <taxon>Dothideomycetes</taxon>
        <taxon>Pleosporomycetidae</taxon>
        <taxon>Pleosporales</taxon>
        <taxon>Massarineae</taxon>
        <taxon>Didymosphaeriaceae</taxon>
        <taxon>Paraconiothyrium</taxon>
    </lineage>
</organism>
<feature type="transmembrane region" description="Helical" evidence="2">
    <location>
        <begin position="283"/>
        <end position="303"/>
    </location>
</feature>
<keyword evidence="2" id="KW-0812">Transmembrane</keyword>
<gene>
    <name evidence="5" type="ORF">SLS60_011589</name>
</gene>
<proteinExistence type="predicted"/>
<reference evidence="5 6" key="1">
    <citation type="submission" date="2024-02" db="EMBL/GenBank/DDBJ databases">
        <title>De novo assembly and annotation of 12 fungi associated with fruit tree decline syndrome in Ontario, Canada.</title>
        <authorList>
            <person name="Sulman M."/>
            <person name="Ellouze W."/>
            <person name="Ilyukhin E."/>
        </authorList>
    </citation>
    <scope>NUCLEOTIDE SEQUENCE [LARGE SCALE GENOMIC DNA]</scope>
    <source>
        <strain evidence="5 6">M42-189</strain>
    </source>
</reference>
<feature type="chain" id="PRO_5046695752" description="DUF7728 domain-containing protein" evidence="3">
    <location>
        <begin position="16"/>
        <end position="350"/>
    </location>
</feature>
<feature type="domain" description="DUF7728" evidence="4">
    <location>
        <begin position="60"/>
        <end position="128"/>
    </location>
</feature>
<dbReference type="InterPro" id="IPR056145">
    <property type="entry name" value="DUF7728"/>
</dbReference>
<protein>
    <recommendedName>
        <fullName evidence="4">DUF7728 domain-containing protein</fullName>
    </recommendedName>
</protein>
<feature type="region of interest" description="Disordered" evidence="1">
    <location>
        <begin position="331"/>
        <end position="350"/>
    </location>
</feature>
<evidence type="ECO:0000313" key="5">
    <source>
        <dbReference type="EMBL" id="KAL1591997.1"/>
    </source>
</evidence>
<keyword evidence="2" id="KW-1133">Transmembrane helix</keyword>
<keyword evidence="2" id="KW-0472">Membrane</keyword>
<comment type="caution">
    <text evidence="5">The sequence shown here is derived from an EMBL/GenBank/DDBJ whole genome shotgun (WGS) entry which is preliminary data.</text>
</comment>